<feature type="transmembrane region" description="Helical" evidence="1">
    <location>
        <begin position="350"/>
        <end position="370"/>
    </location>
</feature>
<sequence length="443" mass="48199">MRRSGLLICICLLTVLLGVQRSARAETSLENPVRLNPATVALNATWRFHVGDDPRWSSPGFDDSGWEAVDLTPAPGAHDGDVGITGYVAGWSRRGHAGYTGYAWYRIRVTVESDKGVPLAMSGPTLVDSTYQVYVNGKRLGGPGDFSGATPTAYSVRPTVFPLPSSGSGPQTYDIAFRVWMDPVDAGDESGGLHVAPVIGQADSIDHLVRSQWMTTFWGYVADGIEPLGFVVLAMIAAALAIARTSRRYGWMIAALCLLALLRLNQVLYYWGHFLSLRSSDIGVMILLRPLVLATWTLAWREWFRIDDLRWLGKAIAGLTAIYMLTAWIARPWFWMDGPHAIKAMAEAAATGARIAFAAIYAWIILLGVIRTQALGACLAALAAVLVGIGLFATEVNALGVPGIWFPYGIGVARGQYAYALFIPLMFGLLLSRIVHSARQRQD</sequence>
<evidence type="ECO:0000313" key="4">
    <source>
        <dbReference type="Proteomes" id="UP000291822"/>
    </source>
</evidence>
<keyword evidence="1" id="KW-1133">Transmembrane helix</keyword>
<dbReference type="GO" id="GO:0016787">
    <property type="term" value="F:hydrolase activity"/>
    <property type="evidence" value="ECO:0007669"/>
    <property type="project" value="UniProtKB-KW"/>
</dbReference>
<proteinExistence type="predicted"/>
<feature type="transmembrane region" description="Helical" evidence="1">
    <location>
        <begin position="311"/>
        <end position="330"/>
    </location>
</feature>
<evidence type="ECO:0000313" key="3">
    <source>
        <dbReference type="EMBL" id="TCI13357.1"/>
    </source>
</evidence>
<keyword evidence="1" id="KW-0812">Transmembrane</keyword>
<dbReference type="AlphaFoldDB" id="A0A4V2NMH8"/>
<dbReference type="SUPFAM" id="SSF49785">
    <property type="entry name" value="Galactose-binding domain-like"/>
    <property type="match status" value="1"/>
</dbReference>
<feature type="transmembrane region" description="Helical" evidence="1">
    <location>
        <begin position="417"/>
        <end position="435"/>
    </location>
</feature>
<comment type="caution">
    <text evidence="3">The sequence shown here is derived from an EMBL/GenBank/DDBJ whole genome shotgun (WGS) entry which is preliminary data.</text>
</comment>
<feature type="signal peptide" evidence="2">
    <location>
        <begin position="1"/>
        <end position="25"/>
    </location>
</feature>
<name>A0A4V2NMH8_9GAMM</name>
<keyword evidence="1" id="KW-0472">Membrane</keyword>
<keyword evidence="2" id="KW-0732">Signal</keyword>
<dbReference type="Gene3D" id="2.60.120.260">
    <property type="entry name" value="Galactose-binding domain-like"/>
    <property type="match status" value="1"/>
</dbReference>
<feature type="transmembrane region" description="Helical" evidence="1">
    <location>
        <begin position="377"/>
        <end position="405"/>
    </location>
</feature>
<feature type="transmembrane region" description="Helical" evidence="1">
    <location>
        <begin position="217"/>
        <end position="242"/>
    </location>
</feature>
<organism evidence="3 4">
    <name type="scientific">Dyella soli</name>
    <dbReference type="NCBI Taxonomy" id="522319"/>
    <lineage>
        <taxon>Bacteria</taxon>
        <taxon>Pseudomonadati</taxon>
        <taxon>Pseudomonadota</taxon>
        <taxon>Gammaproteobacteria</taxon>
        <taxon>Lysobacterales</taxon>
        <taxon>Rhodanobacteraceae</taxon>
        <taxon>Dyella</taxon>
    </lineage>
</organism>
<evidence type="ECO:0000256" key="1">
    <source>
        <dbReference type="SAM" id="Phobius"/>
    </source>
</evidence>
<evidence type="ECO:0000256" key="2">
    <source>
        <dbReference type="SAM" id="SignalP"/>
    </source>
</evidence>
<gene>
    <name evidence="3" type="ORF">EZM97_08795</name>
</gene>
<dbReference type="EMBL" id="SJTG01000001">
    <property type="protein sequence ID" value="TCI13357.1"/>
    <property type="molecule type" value="Genomic_DNA"/>
</dbReference>
<keyword evidence="4" id="KW-1185">Reference proteome</keyword>
<dbReference type="RefSeq" id="WP_131406525.1">
    <property type="nucleotide sequence ID" value="NZ_SJTG01000001.1"/>
</dbReference>
<dbReference type="InterPro" id="IPR008979">
    <property type="entry name" value="Galactose-bd-like_sf"/>
</dbReference>
<protein>
    <submittedName>
        <fullName evidence="3">Glycoside hydrolase</fullName>
    </submittedName>
</protein>
<accession>A0A4V2NMH8</accession>
<reference evidence="3 4" key="1">
    <citation type="submission" date="2019-02" db="EMBL/GenBank/DDBJ databases">
        <title>Dyella amyloliquefaciens sp. nov., isolated from forest soil.</title>
        <authorList>
            <person name="Gao Z.-H."/>
            <person name="Qiu L.-H."/>
        </authorList>
    </citation>
    <scope>NUCLEOTIDE SEQUENCE [LARGE SCALE GENOMIC DNA]</scope>
    <source>
        <strain evidence="3 4">KACC 12747</strain>
    </source>
</reference>
<dbReference type="Proteomes" id="UP000291822">
    <property type="component" value="Unassembled WGS sequence"/>
</dbReference>
<feature type="transmembrane region" description="Helical" evidence="1">
    <location>
        <begin position="282"/>
        <end position="299"/>
    </location>
</feature>
<feature type="chain" id="PRO_5020239372" evidence="2">
    <location>
        <begin position="26"/>
        <end position="443"/>
    </location>
</feature>
<keyword evidence="3" id="KW-0378">Hydrolase</keyword>
<feature type="transmembrane region" description="Helical" evidence="1">
    <location>
        <begin position="249"/>
        <end position="270"/>
    </location>
</feature>